<dbReference type="SUPFAM" id="SSF53474">
    <property type="entry name" value="alpha/beta-Hydrolases"/>
    <property type="match status" value="1"/>
</dbReference>
<dbReference type="AlphaFoldDB" id="A0A0Q0YGD4"/>
<keyword evidence="2" id="KW-1185">Reference proteome</keyword>
<dbReference type="RefSeq" id="WP_055121953.1">
    <property type="nucleotide sequence ID" value="NZ_LKST01000001.1"/>
</dbReference>
<dbReference type="EMBL" id="LKST01000001">
    <property type="protein sequence ID" value="KQB85648.1"/>
    <property type="molecule type" value="Genomic_DNA"/>
</dbReference>
<sequence length="228" mass="24588">MRPHHVALPFTKGTIDAPEHPRSYALIAHCFAGSRHNLATARISKRLAHHGIATLRFDFPTLLLGEHIEHLRRAHSWLSEHYRAPSLLIGHSLGGAAVLRAGIDVPCVTVGSPHNPHRSILPYVHGGSATITGHTIDLPDGFLADLAAHSSYAPPTAPLLTLHSPTDEVVPIAEAEDIFRHAAYPKSLLSLEDSDHMLTAPGAAHRAADLIHAWFESISGRCAGDLIK</sequence>
<proteinExistence type="predicted"/>
<keyword evidence="1" id="KW-0378">Hydrolase</keyword>
<dbReference type="STRING" id="1544416.Cocul_00795"/>
<dbReference type="Proteomes" id="UP000050517">
    <property type="component" value="Unassembled WGS sequence"/>
</dbReference>
<protein>
    <submittedName>
        <fullName evidence="1">Alpha/beta hydrolase family protein</fullName>
    </submittedName>
</protein>
<dbReference type="Gene3D" id="3.40.50.1820">
    <property type="entry name" value="alpha/beta hydrolase"/>
    <property type="match status" value="1"/>
</dbReference>
<dbReference type="OrthoDB" id="9789573at2"/>
<name>A0A0Q0YGD4_9CORY</name>
<evidence type="ECO:0000313" key="1">
    <source>
        <dbReference type="EMBL" id="KQB85648.1"/>
    </source>
</evidence>
<organism evidence="1 2">
    <name type="scientific">Corynebacterium oculi</name>
    <dbReference type="NCBI Taxonomy" id="1544416"/>
    <lineage>
        <taxon>Bacteria</taxon>
        <taxon>Bacillati</taxon>
        <taxon>Actinomycetota</taxon>
        <taxon>Actinomycetes</taxon>
        <taxon>Mycobacteriales</taxon>
        <taxon>Corynebacteriaceae</taxon>
        <taxon>Corynebacterium</taxon>
    </lineage>
</organism>
<dbReference type="InterPro" id="IPR029058">
    <property type="entry name" value="AB_hydrolase_fold"/>
</dbReference>
<dbReference type="InterPro" id="IPR008886">
    <property type="entry name" value="UPF0227/Esterase_YqiA"/>
</dbReference>
<dbReference type="Pfam" id="PF05728">
    <property type="entry name" value="UPF0227"/>
    <property type="match status" value="1"/>
</dbReference>
<accession>A0A0Q0YGD4</accession>
<comment type="caution">
    <text evidence="1">The sequence shown here is derived from an EMBL/GenBank/DDBJ whole genome shotgun (WGS) entry which is preliminary data.</text>
</comment>
<reference evidence="1 2" key="1">
    <citation type="submission" date="2015-10" db="EMBL/GenBank/DDBJ databases">
        <title>Corynebacteirum lowii and Corynebacterium oculi species nova, derived from human clinical disease and and emended description of Corynebacterium mastiditis.</title>
        <authorList>
            <person name="Bernard K."/>
            <person name="Pacheco A.L."/>
            <person name="Mcdougall C."/>
            <person name="Burtx T."/>
            <person name="Weibe D."/>
            <person name="Tyler S."/>
            <person name="Olson A.B."/>
            <person name="Cnockaert M."/>
            <person name="Eguchi H."/>
            <person name="Kuwahara T."/>
            <person name="Nakayama-Imaohji H."/>
            <person name="Boudewijins M."/>
            <person name="Van Hoecke F."/>
            <person name="Bernier A.-M."/>
            <person name="Vandamme P."/>
        </authorList>
    </citation>
    <scope>NUCLEOTIDE SEQUENCE [LARGE SCALE GENOMIC DNA]</scope>
    <source>
        <strain evidence="1 2">NML 130210</strain>
    </source>
</reference>
<dbReference type="PATRIC" id="fig|1544416.3.peg.798"/>
<gene>
    <name evidence="1" type="ORF">Cocul_00795</name>
</gene>
<evidence type="ECO:0000313" key="2">
    <source>
        <dbReference type="Proteomes" id="UP000050517"/>
    </source>
</evidence>
<dbReference type="GO" id="GO:0016787">
    <property type="term" value="F:hydrolase activity"/>
    <property type="evidence" value="ECO:0007669"/>
    <property type="project" value="UniProtKB-KW"/>
</dbReference>